<feature type="compositionally biased region" description="Polar residues" evidence="2">
    <location>
        <begin position="1"/>
        <end position="22"/>
    </location>
</feature>
<protein>
    <submittedName>
        <fullName evidence="3">Uncharacterized protein</fullName>
    </submittedName>
</protein>
<feature type="compositionally biased region" description="Basic and acidic residues" evidence="2">
    <location>
        <begin position="31"/>
        <end position="45"/>
    </location>
</feature>
<dbReference type="EMBL" id="WNWS01000023">
    <property type="protein sequence ID" value="KAE9986964.1"/>
    <property type="molecule type" value="Genomic_DNA"/>
</dbReference>
<sequence>MSSQVSSQAVLEALTTSSSSCSPHGYYNADNEVKVEMTENDDKVSTEIQESGSTQDDISGSSSDEDEEPRSNTEIIVTSNSLVDAEFARLESDFLTAVEEKKMLEERIAMNRARRAIQRERIRYQNLLVDKQIEVLIDRAEDEVHQRLDEIRRIRRDLRGADGWKRRDILKQLQRKAERSIRFRSDRVKKIVRRH</sequence>
<evidence type="ECO:0000313" key="3">
    <source>
        <dbReference type="EMBL" id="KAE9986964.1"/>
    </source>
</evidence>
<keyword evidence="1" id="KW-0175">Coiled coil</keyword>
<comment type="caution">
    <text evidence="3">The sequence shown here is derived from an EMBL/GenBank/DDBJ whole genome shotgun (WGS) entry which is preliminary data.</text>
</comment>
<feature type="compositionally biased region" description="Polar residues" evidence="2">
    <location>
        <begin position="46"/>
        <end position="55"/>
    </location>
</feature>
<evidence type="ECO:0000256" key="1">
    <source>
        <dbReference type="SAM" id="Coils"/>
    </source>
</evidence>
<dbReference type="Proteomes" id="UP000447873">
    <property type="component" value="Unassembled WGS sequence"/>
</dbReference>
<proteinExistence type="predicted"/>
<name>A0A8H3Z698_VENIN</name>
<gene>
    <name evidence="3" type="ORF">EG328_004096</name>
</gene>
<evidence type="ECO:0000313" key="4">
    <source>
        <dbReference type="Proteomes" id="UP000447873"/>
    </source>
</evidence>
<reference evidence="3 4" key="1">
    <citation type="submission" date="2018-12" db="EMBL/GenBank/DDBJ databases">
        <title>Venturia inaequalis Genome Resource.</title>
        <authorList>
            <person name="Lichtner F.J."/>
        </authorList>
    </citation>
    <scope>NUCLEOTIDE SEQUENCE [LARGE SCALE GENOMIC DNA]</scope>
    <source>
        <strain evidence="3 4">120213</strain>
    </source>
</reference>
<evidence type="ECO:0000256" key="2">
    <source>
        <dbReference type="SAM" id="MobiDB-lite"/>
    </source>
</evidence>
<organism evidence="3 4">
    <name type="scientific">Venturia inaequalis</name>
    <name type="common">Apple scab fungus</name>
    <dbReference type="NCBI Taxonomy" id="5025"/>
    <lineage>
        <taxon>Eukaryota</taxon>
        <taxon>Fungi</taxon>
        <taxon>Dikarya</taxon>
        <taxon>Ascomycota</taxon>
        <taxon>Pezizomycotina</taxon>
        <taxon>Dothideomycetes</taxon>
        <taxon>Pleosporomycetidae</taxon>
        <taxon>Venturiales</taxon>
        <taxon>Venturiaceae</taxon>
        <taxon>Venturia</taxon>
    </lineage>
</organism>
<dbReference type="AlphaFoldDB" id="A0A8H3Z698"/>
<accession>A0A8H3Z698</accession>
<feature type="coiled-coil region" evidence="1">
    <location>
        <begin position="110"/>
        <end position="157"/>
    </location>
</feature>
<feature type="region of interest" description="Disordered" evidence="2">
    <location>
        <begin position="1"/>
        <end position="72"/>
    </location>
</feature>